<feature type="transmembrane region" description="Helical" evidence="2">
    <location>
        <begin position="102"/>
        <end position="125"/>
    </location>
</feature>
<gene>
    <name evidence="3" type="ORF">CDD82_5189</name>
</gene>
<keyword evidence="2" id="KW-1133">Transmembrane helix</keyword>
<dbReference type="Proteomes" id="UP000224854">
    <property type="component" value="Unassembled WGS sequence"/>
</dbReference>
<keyword evidence="2" id="KW-0472">Membrane</keyword>
<protein>
    <submittedName>
        <fullName evidence="3">Uncharacterized protein</fullName>
    </submittedName>
</protein>
<evidence type="ECO:0000313" key="4">
    <source>
        <dbReference type="Proteomes" id="UP000224854"/>
    </source>
</evidence>
<feature type="region of interest" description="Disordered" evidence="1">
    <location>
        <begin position="145"/>
        <end position="179"/>
    </location>
</feature>
<comment type="caution">
    <text evidence="3">The sequence shown here is derived from an EMBL/GenBank/DDBJ whole genome shotgun (WGS) entry which is preliminary data.</text>
</comment>
<keyword evidence="2" id="KW-0812">Transmembrane</keyword>
<evidence type="ECO:0000256" key="2">
    <source>
        <dbReference type="SAM" id="Phobius"/>
    </source>
</evidence>
<evidence type="ECO:0000256" key="1">
    <source>
        <dbReference type="SAM" id="MobiDB-lite"/>
    </source>
</evidence>
<accession>A0A2C5Z1S9</accession>
<reference evidence="3 4" key="1">
    <citation type="submission" date="2017-06" db="EMBL/GenBank/DDBJ databases">
        <title>Ant-infecting Ophiocordyceps genomes reveal a high diversity of potential behavioral manipulation genes and a possible major role for enterotoxins.</title>
        <authorList>
            <person name="De Bekker C."/>
            <person name="Evans H.C."/>
            <person name="Brachmann A."/>
            <person name="Hughes D.P."/>
        </authorList>
    </citation>
    <scope>NUCLEOTIDE SEQUENCE [LARGE SCALE GENOMIC DNA]</scope>
    <source>
        <strain evidence="3 4">1348a</strain>
    </source>
</reference>
<name>A0A2C5Z1S9_9HYPO</name>
<dbReference type="OrthoDB" id="3630276at2759"/>
<feature type="compositionally biased region" description="Basic and acidic residues" evidence="1">
    <location>
        <begin position="145"/>
        <end position="155"/>
    </location>
</feature>
<dbReference type="AlphaFoldDB" id="A0A2C5Z1S9"/>
<sequence length="179" mass="18850">MLLHLFLLASAVSAIAPRTALPSSSPTPLLITRGLSGDQCFTTKTITTSTCPKTTSSGHISTLDCTPTTVATSDCTPGFTCTVDASHEVICMKRIDSLDTGGIIVAAIMGLGVAACLAALIFMCVRDRKMQRQLAARSAAQALKRAETKRMRSAESRAPLIRSDGAPGSPNPFHETSRQ</sequence>
<keyword evidence="4" id="KW-1185">Reference proteome</keyword>
<dbReference type="EMBL" id="NJEU01000467">
    <property type="protein sequence ID" value="PHH73936.1"/>
    <property type="molecule type" value="Genomic_DNA"/>
</dbReference>
<evidence type="ECO:0000313" key="3">
    <source>
        <dbReference type="EMBL" id="PHH73936.1"/>
    </source>
</evidence>
<organism evidence="3 4">
    <name type="scientific">Ophiocordyceps australis</name>
    <dbReference type="NCBI Taxonomy" id="1399860"/>
    <lineage>
        <taxon>Eukaryota</taxon>
        <taxon>Fungi</taxon>
        <taxon>Dikarya</taxon>
        <taxon>Ascomycota</taxon>
        <taxon>Pezizomycotina</taxon>
        <taxon>Sordariomycetes</taxon>
        <taxon>Hypocreomycetidae</taxon>
        <taxon>Hypocreales</taxon>
        <taxon>Ophiocordycipitaceae</taxon>
        <taxon>Ophiocordyceps</taxon>
    </lineage>
</organism>
<proteinExistence type="predicted"/>